<dbReference type="Gene3D" id="3.40.190.10">
    <property type="entry name" value="Periplasmic binding protein-like II"/>
    <property type="match status" value="1"/>
</dbReference>
<keyword evidence="1" id="KW-0732">Signal</keyword>
<feature type="signal peptide" evidence="1">
    <location>
        <begin position="1"/>
        <end position="21"/>
    </location>
</feature>
<dbReference type="EMBL" id="PXNN01000011">
    <property type="protein sequence ID" value="PSF08481.1"/>
    <property type="molecule type" value="Genomic_DNA"/>
</dbReference>
<accession>A0A2T1KEC9</accession>
<sequence length="259" mass="27681">MNAARFFRHALLASSLVTAMAQGEVAAIDELGFSVPQGEGGSISLRARQAFEHHMKESECPVRVESRAQNDEAGEIVFSVMPASAPYAAGQPVTARLTARTYENTPLTATVLVKASTGVNSLESLEGERLALVSKTSVLGFVPVRELFADAGVDFNEGQLFITGSYEGAITLLLHGDVFAAALPAPLSARWAKANGLSMVAQSLTPLAGYVTISDSLAESRRQACVKALQSLERSSARDKRMDVFPVWVEGFRHEKTAP</sequence>
<evidence type="ECO:0000313" key="3">
    <source>
        <dbReference type="Proteomes" id="UP000238385"/>
    </source>
</evidence>
<evidence type="ECO:0000256" key="1">
    <source>
        <dbReference type="SAM" id="SignalP"/>
    </source>
</evidence>
<protein>
    <submittedName>
        <fullName evidence="2">Uncharacterized protein</fullName>
    </submittedName>
</protein>
<name>A0A2T1KEC9_9GAMM</name>
<evidence type="ECO:0000313" key="2">
    <source>
        <dbReference type="EMBL" id="PSF08481.1"/>
    </source>
</evidence>
<feature type="chain" id="PRO_5015417588" evidence="1">
    <location>
        <begin position="22"/>
        <end position="259"/>
    </location>
</feature>
<dbReference type="OrthoDB" id="9764656at2"/>
<dbReference type="Proteomes" id="UP000238385">
    <property type="component" value="Unassembled WGS sequence"/>
</dbReference>
<comment type="caution">
    <text evidence="2">The sequence shown here is derived from an EMBL/GenBank/DDBJ whole genome shotgun (WGS) entry which is preliminary data.</text>
</comment>
<dbReference type="Pfam" id="PF12974">
    <property type="entry name" value="Phosphonate-bd"/>
    <property type="match status" value="1"/>
</dbReference>
<proteinExistence type="predicted"/>
<dbReference type="RefSeq" id="WP_106671083.1">
    <property type="nucleotide sequence ID" value="NZ_BMFE01000001.1"/>
</dbReference>
<keyword evidence="3" id="KW-1185">Reference proteome</keyword>
<organism evidence="2 3">
    <name type="scientific">Marinobacter halophilus</name>
    <dbReference type="NCBI Taxonomy" id="1323740"/>
    <lineage>
        <taxon>Bacteria</taxon>
        <taxon>Pseudomonadati</taxon>
        <taxon>Pseudomonadota</taxon>
        <taxon>Gammaproteobacteria</taxon>
        <taxon>Pseudomonadales</taxon>
        <taxon>Marinobacteraceae</taxon>
        <taxon>Marinobacter</taxon>
    </lineage>
</organism>
<reference evidence="2 3" key="1">
    <citation type="submission" date="2018-03" db="EMBL/GenBank/DDBJ databases">
        <title>Marinobacter brunus sp. nov., a marine bacterium of Gamma-proteobacteria isolated from the surface seawater of the South China Sea.</title>
        <authorList>
            <person name="Cheng H."/>
            <person name="Wu Y.-H."/>
            <person name="Xamxidin M."/>
            <person name="Xu X.-W."/>
        </authorList>
    </citation>
    <scope>NUCLEOTIDE SEQUENCE [LARGE SCALE GENOMIC DNA]</scope>
    <source>
        <strain evidence="2 3">JCM 30472</strain>
    </source>
</reference>
<dbReference type="AlphaFoldDB" id="A0A2T1KEC9"/>
<dbReference type="SUPFAM" id="SSF53850">
    <property type="entry name" value="Periplasmic binding protein-like II"/>
    <property type="match status" value="1"/>
</dbReference>
<gene>
    <name evidence="2" type="ORF">C7H08_07280</name>
</gene>